<comment type="similarity">
    <text evidence="1 11">Belongs to the metallophosphoesterase superfamily. Purple acid phosphatase family.</text>
</comment>
<reference evidence="14" key="1">
    <citation type="submission" date="2020-10" db="EMBL/GenBank/DDBJ databases">
        <authorList>
            <person name="Han B."/>
            <person name="Lu T."/>
            <person name="Zhao Q."/>
            <person name="Huang X."/>
            <person name="Zhao Y."/>
        </authorList>
    </citation>
    <scope>NUCLEOTIDE SEQUENCE</scope>
</reference>
<protein>
    <recommendedName>
        <fullName evidence="11">Purple acid phosphatase</fullName>
        <ecNumber evidence="11">3.1.3.2</ecNumber>
    </recommendedName>
</protein>
<dbReference type="FunFam" id="2.60.40.380:FF:000001">
    <property type="entry name" value="Fe(3+)-Zn(2+) purple acid phosphatase"/>
    <property type="match status" value="1"/>
</dbReference>
<evidence type="ECO:0000259" key="13">
    <source>
        <dbReference type="Pfam" id="PF16656"/>
    </source>
</evidence>
<dbReference type="AlphaFoldDB" id="A0A811P4H2"/>
<keyword evidence="7" id="KW-0862">Zinc</keyword>
<dbReference type="InterPro" id="IPR039331">
    <property type="entry name" value="PAPs-like"/>
</dbReference>
<dbReference type="InterPro" id="IPR004843">
    <property type="entry name" value="Calcineurin-like_PHP"/>
</dbReference>
<dbReference type="InterPro" id="IPR015943">
    <property type="entry name" value="WD40/YVTN_repeat-like_dom_sf"/>
</dbReference>
<dbReference type="SUPFAM" id="SSF56300">
    <property type="entry name" value="Metallo-dependent phosphatases"/>
    <property type="match status" value="1"/>
</dbReference>
<accession>A0A811P4H2</accession>
<evidence type="ECO:0000256" key="4">
    <source>
        <dbReference type="ARBA" id="ARBA00022729"/>
    </source>
</evidence>
<dbReference type="InterPro" id="IPR019775">
    <property type="entry name" value="WD40_repeat_CS"/>
</dbReference>
<evidence type="ECO:0000256" key="6">
    <source>
        <dbReference type="ARBA" id="ARBA00022801"/>
    </source>
</evidence>
<dbReference type="PROSITE" id="PS50082">
    <property type="entry name" value="WD_REPEATS_2"/>
    <property type="match status" value="2"/>
</dbReference>
<dbReference type="PROSITE" id="PS50294">
    <property type="entry name" value="WD_REPEATS_REGION"/>
    <property type="match status" value="2"/>
</dbReference>
<feature type="chain" id="PRO_5033111142" description="Purple acid phosphatase" evidence="11">
    <location>
        <begin position="36"/>
        <end position="704"/>
    </location>
</feature>
<dbReference type="InterPro" id="IPR029052">
    <property type="entry name" value="Metallo-depent_PP-like"/>
</dbReference>
<comment type="caution">
    <text evidence="14">The sequence shown here is derived from an EMBL/GenBank/DDBJ whole genome shotgun (WGS) entry which is preliminary data.</text>
</comment>
<evidence type="ECO:0000313" key="15">
    <source>
        <dbReference type="Proteomes" id="UP000604825"/>
    </source>
</evidence>
<dbReference type="PANTHER" id="PTHR22953:SF86">
    <property type="entry name" value="PURPLE ACID PHOSPHATASE 10"/>
    <property type="match status" value="1"/>
</dbReference>
<dbReference type="EMBL" id="CAJGYO010000006">
    <property type="protein sequence ID" value="CAD6236531.1"/>
    <property type="molecule type" value="Genomic_DNA"/>
</dbReference>
<evidence type="ECO:0000256" key="2">
    <source>
        <dbReference type="ARBA" id="ARBA00022574"/>
    </source>
</evidence>
<dbReference type="PANTHER" id="PTHR22953">
    <property type="entry name" value="ACID PHOSPHATASE RELATED"/>
    <property type="match status" value="1"/>
</dbReference>
<evidence type="ECO:0000259" key="12">
    <source>
        <dbReference type="Pfam" id="PF00149"/>
    </source>
</evidence>
<feature type="domain" description="Purple acid phosphatase N-terminal" evidence="13">
    <location>
        <begin position="67"/>
        <end position="157"/>
    </location>
</feature>
<keyword evidence="9" id="KW-0325">Glycoprotein</keyword>
<keyword evidence="2 10" id="KW-0853">WD repeat</keyword>
<dbReference type="Pfam" id="PF16656">
    <property type="entry name" value="Pur_ac_phosph_N"/>
    <property type="match status" value="1"/>
</dbReference>
<dbReference type="SUPFAM" id="SSF50978">
    <property type="entry name" value="WD40 repeat-like"/>
    <property type="match status" value="1"/>
</dbReference>
<dbReference type="SMART" id="SM00320">
    <property type="entry name" value="WD40"/>
    <property type="match status" value="4"/>
</dbReference>
<dbReference type="GO" id="GO:0046872">
    <property type="term" value="F:metal ion binding"/>
    <property type="evidence" value="ECO:0007669"/>
    <property type="project" value="UniProtKB-KW"/>
</dbReference>
<keyword evidence="5" id="KW-0677">Repeat</keyword>
<dbReference type="Proteomes" id="UP000604825">
    <property type="component" value="Unassembled WGS sequence"/>
</dbReference>
<dbReference type="SUPFAM" id="SSF49363">
    <property type="entry name" value="Purple acid phosphatase, N-terminal domain"/>
    <property type="match status" value="1"/>
</dbReference>
<dbReference type="EC" id="3.1.3.2" evidence="11"/>
<feature type="repeat" description="WD" evidence="10">
    <location>
        <begin position="667"/>
        <end position="704"/>
    </location>
</feature>
<evidence type="ECO:0000256" key="9">
    <source>
        <dbReference type="ARBA" id="ARBA00023180"/>
    </source>
</evidence>
<evidence type="ECO:0000256" key="3">
    <source>
        <dbReference type="ARBA" id="ARBA00022723"/>
    </source>
</evidence>
<keyword evidence="6 11" id="KW-0378">Hydrolase</keyword>
<feature type="signal peptide" evidence="11">
    <location>
        <begin position="1"/>
        <end position="35"/>
    </location>
</feature>
<feature type="repeat" description="WD" evidence="10">
    <location>
        <begin position="434"/>
        <end position="475"/>
    </location>
</feature>
<keyword evidence="8" id="KW-0408">Iron</keyword>
<evidence type="ECO:0000256" key="7">
    <source>
        <dbReference type="ARBA" id="ARBA00022833"/>
    </source>
</evidence>
<gene>
    <name evidence="14" type="ORF">NCGR_LOCUS24390</name>
</gene>
<name>A0A811P4H2_9POAL</name>
<dbReference type="InterPro" id="IPR015914">
    <property type="entry name" value="PAPs_N"/>
</dbReference>
<proteinExistence type="inferred from homology"/>
<evidence type="ECO:0000256" key="10">
    <source>
        <dbReference type="PROSITE-ProRule" id="PRU00221"/>
    </source>
</evidence>
<dbReference type="InterPro" id="IPR008963">
    <property type="entry name" value="Purple_acid_Pase-like_N"/>
</dbReference>
<keyword evidence="15" id="KW-1185">Reference proteome</keyword>
<dbReference type="InterPro" id="IPR036322">
    <property type="entry name" value="WD40_repeat_dom_sf"/>
</dbReference>
<evidence type="ECO:0000256" key="1">
    <source>
        <dbReference type="ARBA" id="ARBA00008723"/>
    </source>
</evidence>
<evidence type="ECO:0000256" key="8">
    <source>
        <dbReference type="ARBA" id="ARBA00023004"/>
    </source>
</evidence>
<dbReference type="Gene3D" id="2.60.40.380">
    <property type="entry name" value="Purple acid phosphatase-like, N-terminal"/>
    <property type="match status" value="1"/>
</dbReference>
<dbReference type="GO" id="GO:0003993">
    <property type="term" value="F:acid phosphatase activity"/>
    <property type="evidence" value="ECO:0007669"/>
    <property type="project" value="UniProtKB-EC"/>
</dbReference>
<dbReference type="PROSITE" id="PS00678">
    <property type="entry name" value="WD_REPEATS_1"/>
    <property type="match status" value="1"/>
</dbReference>
<organism evidence="14 15">
    <name type="scientific">Miscanthus lutarioriparius</name>
    <dbReference type="NCBI Taxonomy" id="422564"/>
    <lineage>
        <taxon>Eukaryota</taxon>
        <taxon>Viridiplantae</taxon>
        <taxon>Streptophyta</taxon>
        <taxon>Embryophyta</taxon>
        <taxon>Tracheophyta</taxon>
        <taxon>Spermatophyta</taxon>
        <taxon>Magnoliopsida</taxon>
        <taxon>Liliopsida</taxon>
        <taxon>Poales</taxon>
        <taxon>Poaceae</taxon>
        <taxon>PACMAD clade</taxon>
        <taxon>Panicoideae</taxon>
        <taxon>Andropogonodae</taxon>
        <taxon>Andropogoneae</taxon>
        <taxon>Saccharinae</taxon>
        <taxon>Miscanthus</taxon>
    </lineage>
</organism>
<feature type="domain" description="Calcineurin-like phosphoesterase" evidence="12">
    <location>
        <begin position="169"/>
        <end position="287"/>
    </location>
</feature>
<evidence type="ECO:0000256" key="5">
    <source>
        <dbReference type="ARBA" id="ARBA00022737"/>
    </source>
</evidence>
<dbReference type="OrthoDB" id="1932312at2759"/>
<dbReference type="Pfam" id="PF00400">
    <property type="entry name" value="WD40"/>
    <property type="match status" value="2"/>
</dbReference>
<dbReference type="InterPro" id="IPR001680">
    <property type="entry name" value="WD40_rpt"/>
</dbReference>
<evidence type="ECO:0000256" key="11">
    <source>
        <dbReference type="RuleBase" id="RU361203"/>
    </source>
</evidence>
<sequence>MGRHGVDQIGAVAAFAWVALLPLLLVGVVCPGAQAGQTSEYRRQLGSAIDMPLDADVFRPPPGYNAPEQVHITQGNHDGTAMIISWVTTSEPGSSTVIYGTSEDNLNYTANGKHTQYTFYNYTSGYIHHCTIKKLEFDTKYYYAVGVGQTVRKFWFMTPPESGPDVPYTFGLIGDLGQSFDSNVTLTHYESNAKAQAVLFVGDLSYADNYPYHDNVRWDTWARFVERNVAYQPWIWTAGNHEIDFCPELGETKPFKPFSHRYPTPYKASVSTAPYWYSIKRASAYIIVLASYSAYVLLLQVCTMPVRLVSLRSTAAAPRARPATGCGRWAPSPVHATLSEADSWSYMRDLRSNNGVLSRTVSIGSKQSDTERHVRFAEPAYSFVGMHCIFDNCKASVTILKFGRASSDLLAYGAADGSLTVCQVSEPPSVLQKMIGHSKHITDFDFSSNNQYIASCSLDKTLRVWEISKGTCIRVVYGVSSQLCICFHPVNNNLLLVGNANKEINAINFSTGRVISKLNFDDAVTALDIDHTGQFIFSGDAQGYIYTVSVNSHTGSLSRTRKNKSSKSKSPITTIQYRTFSLVARCPVLLSCAQDGNLSFFSISTDAKGYLTLISSLKLASRVQTTRASFCPLLSLEKGEFIVTGREDANVYFYDLARPKNSCVNKLQGHGSPVIGVAWNHGENFLASSDSDGTVIVWKRSKTN</sequence>
<dbReference type="Pfam" id="PF00149">
    <property type="entry name" value="Metallophos"/>
    <property type="match status" value="1"/>
</dbReference>
<comment type="catalytic activity">
    <reaction evidence="11">
        <text>a phosphate monoester + H2O = an alcohol + phosphate</text>
        <dbReference type="Rhea" id="RHEA:15017"/>
        <dbReference type="ChEBI" id="CHEBI:15377"/>
        <dbReference type="ChEBI" id="CHEBI:30879"/>
        <dbReference type="ChEBI" id="CHEBI:43474"/>
        <dbReference type="ChEBI" id="CHEBI:67140"/>
        <dbReference type="EC" id="3.1.3.2"/>
    </reaction>
</comment>
<evidence type="ECO:0000313" key="14">
    <source>
        <dbReference type="EMBL" id="CAD6236531.1"/>
    </source>
</evidence>
<keyword evidence="4 11" id="KW-0732">Signal</keyword>
<keyword evidence="3" id="KW-0479">Metal-binding</keyword>
<dbReference type="Gene3D" id="2.130.10.10">
    <property type="entry name" value="YVTN repeat-like/Quinoprotein amine dehydrogenase"/>
    <property type="match status" value="3"/>
</dbReference>
<dbReference type="Gene3D" id="3.60.21.10">
    <property type="match status" value="1"/>
</dbReference>